<dbReference type="Pfam" id="PF03704">
    <property type="entry name" value="BTAD"/>
    <property type="match status" value="1"/>
</dbReference>
<dbReference type="RefSeq" id="WP_355664784.1">
    <property type="nucleotide sequence ID" value="NZ_JBEXRX010000031.1"/>
</dbReference>
<proteinExistence type="inferred from homology"/>
<dbReference type="InterPro" id="IPR036388">
    <property type="entry name" value="WH-like_DNA-bd_sf"/>
</dbReference>
<evidence type="ECO:0000256" key="1">
    <source>
        <dbReference type="ARBA" id="ARBA00005820"/>
    </source>
</evidence>
<protein>
    <submittedName>
        <fullName evidence="9">BTAD domain-containing putative transcriptional regulator</fullName>
    </submittedName>
</protein>
<feature type="transmembrane region" description="Helical" evidence="7">
    <location>
        <begin position="381"/>
        <end position="402"/>
    </location>
</feature>
<dbReference type="SMART" id="SM00862">
    <property type="entry name" value="Trans_reg_C"/>
    <property type="match status" value="1"/>
</dbReference>
<dbReference type="SUPFAM" id="SSF46894">
    <property type="entry name" value="C-terminal effector domain of the bipartite response regulators"/>
    <property type="match status" value="1"/>
</dbReference>
<dbReference type="InterPro" id="IPR005158">
    <property type="entry name" value="BTAD"/>
</dbReference>
<evidence type="ECO:0000256" key="5">
    <source>
        <dbReference type="PROSITE-ProRule" id="PRU01091"/>
    </source>
</evidence>
<keyword evidence="7" id="KW-0812">Transmembrane</keyword>
<feature type="compositionally biased region" description="Low complexity" evidence="6">
    <location>
        <begin position="284"/>
        <end position="299"/>
    </location>
</feature>
<evidence type="ECO:0000256" key="3">
    <source>
        <dbReference type="ARBA" id="ARBA00023125"/>
    </source>
</evidence>
<evidence type="ECO:0000256" key="4">
    <source>
        <dbReference type="ARBA" id="ARBA00023163"/>
    </source>
</evidence>
<feature type="region of interest" description="Disordered" evidence="6">
    <location>
        <begin position="252"/>
        <end position="314"/>
    </location>
</feature>
<dbReference type="SMART" id="SM01043">
    <property type="entry name" value="BTAD"/>
    <property type="match status" value="1"/>
</dbReference>
<evidence type="ECO:0000256" key="7">
    <source>
        <dbReference type="SAM" id="Phobius"/>
    </source>
</evidence>
<dbReference type="PANTHER" id="PTHR35807:SF1">
    <property type="entry name" value="TRANSCRIPTIONAL REGULATOR REDD"/>
    <property type="match status" value="1"/>
</dbReference>
<dbReference type="InterPro" id="IPR011990">
    <property type="entry name" value="TPR-like_helical_dom_sf"/>
</dbReference>
<accession>A0ABV2VJD7</accession>
<name>A0ABV2VJD7_9ACTN</name>
<feature type="domain" description="OmpR/PhoB-type" evidence="8">
    <location>
        <begin position="1"/>
        <end position="101"/>
    </location>
</feature>
<dbReference type="SUPFAM" id="SSF48452">
    <property type="entry name" value="TPR-like"/>
    <property type="match status" value="1"/>
</dbReference>
<dbReference type="CDD" id="cd15831">
    <property type="entry name" value="BTAD"/>
    <property type="match status" value="1"/>
</dbReference>
<comment type="caution">
    <text evidence="9">The sequence shown here is derived from an EMBL/GenBank/DDBJ whole genome shotgun (WGS) entry which is preliminary data.</text>
</comment>
<reference evidence="9 10" key="1">
    <citation type="submission" date="2024-06" db="EMBL/GenBank/DDBJ databases">
        <title>The Natural Products Discovery Center: Release of the First 8490 Sequenced Strains for Exploring Actinobacteria Biosynthetic Diversity.</title>
        <authorList>
            <person name="Kalkreuter E."/>
            <person name="Kautsar S.A."/>
            <person name="Yang D."/>
            <person name="Bader C.D."/>
            <person name="Teijaro C.N."/>
            <person name="Fluegel L."/>
            <person name="Davis C.M."/>
            <person name="Simpson J.R."/>
            <person name="Lauterbach L."/>
            <person name="Steele A.D."/>
            <person name="Gui C."/>
            <person name="Meng S."/>
            <person name="Li G."/>
            <person name="Viehrig K."/>
            <person name="Ye F."/>
            <person name="Su P."/>
            <person name="Kiefer A.F."/>
            <person name="Nichols A."/>
            <person name="Cepeda A.J."/>
            <person name="Yan W."/>
            <person name="Fan B."/>
            <person name="Jiang Y."/>
            <person name="Adhikari A."/>
            <person name="Zheng C.-J."/>
            <person name="Schuster L."/>
            <person name="Cowan T.M."/>
            <person name="Smanski M.J."/>
            <person name="Chevrette M.G."/>
            <person name="De Carvalho L.P.S."/>
            <person name="Shen B."/>
        </authorList>
    </citation>
    <scope>NUCLEOTIDE SEQUENCE [LARGE SCALE GENOMIC DNA]</scope>
    <source>
        <strain evidence="9 10">NPDC006286</strain>
    </source>
</reference>
<evidence type="ECO:0000256" key="2">
    <source>
        <dbReference type="ARBA" id="ARBA00023015"/>
    </source>
</evidence>
<evidence type="ECO:0000313" key="9">
    <source>
        <dbReference type="EMBL" id="MEU0152911.1"/>
    </source>
</evidence>
<dbReference type="PANTHER" id="PTHR35807">
    <property type="entry name" value="TRANSCRIPTIONAL REGULATOR REDD-RELATED"/>
    <property type="match status" value="1"/>
</dbReference>
<dbReference type="PROSITE" id="PS51755">
    <property type="entry name" value="OMPR_PHOB"/>
    <property type="match status" value="1"/>
</dbReference>
<keyword evidence="4" id="KW-0804">Transcription</keyword>
<feature type="DNA-binding region" description="OmpR/PhoB-type" evidence="5">
    <location>
        <begin position="1"/>
        <end position="101"/>
    </location>
</feature>
<gene>
    <name evidence="9" type="ORF">ABZ071_13470</name>
</gene>
<dbReference type="InterPro" id="IPR010994">
    <property type="entry name" value="RuvA_2-like"/>
</dbReference>
<keyword evidence="2" id="KW-0805">Transcription regulation</keyword>
<dbReference type="InterPro" id="IPR016032">
    <property type="entry name" value="Sig_transdc_resp-reg_C-effctor"/>
</dbReference>
<keyword evidence="7" id="KW-1133">Transmembrane helix</keyword>
<dbReference type="InterPro" id="IPR051677">
    <property type="entry name" value="AfsR-DnrI-RedD_regulator"/>
</dbReference>
<evidence type="ECO:0000313" key="10">
    <source>
        <dbReference type="Proteomes" id="UP001550348"/>
    </source>
</evidence>
<dbReference type="Pfam" id="PF00486">
    <property type="entry name" value="Trans_reg_C"/>
    <property type="match status" value="1"/>
</dbReference>
<dbReference type="Gene3D" id="1.10.10.10">
    <property type="entry name" value="Winged helix-like DNA-binding domain superfamily/Winged helix DNA-binding domain"/>
    <property type="match status" value="1"/>
</dbReference>
<sequence length="566" mass="61787">MSEALRFEILGPQRAWYADRPLDLGPGKQRAVLAVLLLAAGRPVPTGQIVDAVWPEEPPANGPNVVQKYVAGLRRVLEPDRSPRTPAQVLTLTDAGYLLRIPPEAVDAVRFERGVRRARQWQAAGRTEDALAEVTAALERWQGEPFTGFTGAYFDATRHRLVELRAVALETRTELELASGRHGELVGRLVELVAEFPVRERLRHQLMLALHRGGRQAEALAAYRDFADLLREEYGIEPGEALQDLHRRILRSDPTLTPPTPSEPEAVPSPRAGSTPDAMGLPDGSPSAAPEAVAVRSAPAPAPPPAAPGWGAGPVGPLTPVPHALLVAMNQPAGAPAERRAPGWVRLAATVVGTATVLVSFGSLTWAVVLGYALWRRSWRLALAGFGYFLLVLSVFVLAVSAPENEETTDAEALYLILALGLCWLLGTAHVVLLNPTLWAAIGGLFWTGRQRTDEQRRLRREQARYLLHHYPAARVDLRIGRPDLLRSYDDGGLVDVNAVPDPVLTTLPRLTVDQRRQIAVDRWLRGPYGSLEELAARCHLPPAATETLRDVLLFLPPEPPPVRPS</sequence>
<dbReference type="EMBL" id="JBEXRX010000031">
    <property type="protein sequence ID" value="MEU0152911.1"/>
    <property type="molecule type" value="Genomic_DNA"/>
</dbReference>
<evidence type="ECO:0000259" key="8">
    <source>
        <dbReference type="PROSITE" id="PS51755"/>
    </source>
</evidence>
<keyword evidence="10" id="KW-1185">Reference proteome</keyword>
<dbReference type="InterPro" id="IPR001867">
    <property type="entry name" value="OmpR/PhoB-type_DNA-bd"/>
</dbReference>
<keyword evidence="3 5" id="KW-0238">DNA-binding</keyword>
<feature type="transmembrane region" description="Helical" evidence="7">
    <location>
        <begin position="414"/>
        <end position="447"/>
    </location>
</feature>
<keyword evidence="7" id="KW-0472">Membrane</keyword>
<dbReference type="Gene3D" id="1.25.40.10">
    <property type="entry name" value="Tetratricopeptide repeat domain"/>
    <property type="match status" value="1"/>
</dbReference>
<evidence type="ECO:0000256" key="6">
    <source>
        <dbReference type="SAM" id="MobiDB-lite"/>
    </source>
</evidence>
<dbReference type="Proteomes" id="UP001550348">
    <property type="component" value="Unassembled WGS sequence"/>
</dbReference>
<comment type="similarity">
    <text evidence="1">Belongs to the AfsR/DnrI/RedD regulatory family.</text>
</comment>
<organism evidence="9 10">
    <name type="scientific">Micromonospora fulviviridis</name>
    <dbReference type="NCBI Taxonomy" id="47860"/>
    <lineage>
        <taxon>Bacteria</taxon>
        <taxon>Bacillati</taxon>
        <taxon>Actinomycetota</taxon>
        <taxon>Actinomycetes</taxon>
        <taxon>Micromonosporales</taxon>
        <taxon>Micromonosporaceae</taxon>
        <taxon>Micromonospora</taxon>
    </lineage>
</organism>
<feature type="transmembrane region" description="Helical" evidence="7">
    <location>
        <begin position="347"/>
        <end position="374"/>
    </location>
</feature>
<dbReference type="SUPFAM" id="SSF47781">
    <property type="entry name" value="RuvA domain 2-like"/>
    <property type="match status" value="1"/>
</dbReference>